<dbReference type="GO" id="GO:0003700">
    <property type="term" value="F:DNA-binding transcription factor activity"/>
    <property type="evidence" value="ECO:0007669"/>
    <property type="project" value="InterPro"/>
</dbReference>
<dbReference type="PROSITE" id="PS51000">
    <property type="entry name" value="HTH_DEOR_2"/>
    <property type="match status" value="1"/>
</dbReference>
<evidence type="ECO:0000256" key="1">
    <source>
        <dbReference type="ARBA" id="ARBA00023015"/>
    </source>
</evidence>
<feature type="domain" description="HTH deoR-type" evidence="4">
    <location>
        <begin position="4"/>
        <end position="59"/>
    </location>
</feature>
<evidence type="ECO:0000313" key="5">
    <source>
        <dbReference type="EMBL" id="TDC29050.1"/>
    </source>
</evidence>
<dbReference type="PIRSF" id="PIRSF016838">
    <property type="entry name" value="PafC"/>
    <property type="match status" value="1"/>
</dbReference>
<keyword evidence="6" id="KW-1185">Reference proteome</keyword>
<proteinExistence type="predicted"/>
<evidence type="ECO:0000313" key="6">
    <source>
        <dbReference type="Proteomes" id="UP000295075"/>
    </source>
</evidence>
<dbReference type="EMBL" id="SMKA01000066">
    <property type="protein sequence ID" value="TDC29050.1"/>
    <property type="molecule type" value="Genomic_DNA"/>
</dbReference>
<keyword evidence="1" id="KW-0805">Transcription regulation</keyword>
<dbReference type="InterPro" id="IPR018356">
    <property type="entry name" value="Tscrpt_reg_HTH_DeoR_CS"/>
</dbReference>
<sequence length="340" mass="37348">MLETSSRLLSLLALLQTRPAWTGAELAERLEVTTRTIRNDIDRLRELGYPVDATRGPAGHYKLGVGAKLPPLLLDDEEAVAVAVGLRTGAGLAGMAESSVRALTKLEQVLPHRLRRQVNAVHQATTKGPEDTGTNVEAPQIESALLSTIAACIRDQHYLRFDYEVPQGALSRDAGSARTSDLPVLVQPYRMVSWNRFWYVVARDDRDEWRTYRADWMSLRMATGMRYVPRPMPGDDYTDFVLRDVASTGWKVHARITVFAPAADVLSRIHAAVGVVEAVDDETCVLVTGSDSLEMIAVYVGMLGLDFRVDGPAGLVEHLKTLGERYLRAISEGVPPGSNA</sequence>
<dbReference type="Gene3D" id="1.10.10.10">
    <property type="entry name" value="Winged helix-like DNA-binding domain superfamily/Winged helix DNA-binding domain"/>
    <property type="match status" value="1"/>
</dbReference>
<dbReference type="InterPro" id="IPR051534">
    <property type="entry name" value="CBASS_pafABC_assoc_protein"/>
</dbReference>
<dbReference type="Pfam" id="PF08279">
    <property type="entry name" value="HTH_11"/>
    <property type="match status" value="1"/>
</dbReference>
<dbReference type="PANTHER" id="PTHR34580">
    <property type="match status" value="1"/>
</dbReference>
<dbReference type="InterPro" id="IPR057727">
    <property type="entry name" value="WCX_dom"/>
</dbReference>
<protein>
    <submittedName>
        <fullName evidence="5">WYL domain-containing protein</fullName>
    </submittedName>
</protein>
<evidence type="ECO:0000259" key="4">
    <source>
        <dbReference type="PROSITE" id="PS51000"/>
    </source>
</evidence>
<dbReference type="RefSeq" id="WP_132407692.1">
    <property type="nucleotide sequence ID" value="NZ_SMKA01000066.1"/>
</dbReference>
<dbReference type="SUPFAM" id="SSF46785">
    <property type="entry name" value="Winged helix' DNA-binding domain"/>
    <property type="match status" value="1"/>
</dbReference>
<dbReference type="PANTHER" id="PTHR34580:SF3">
    <property type="entry name" value="PROTEIN PAFB"/>
    <property type="match status" value="1"/>
</dbReference>
<reference evidence="5 6" key="1">
    <citation type="submission" date="2019-03" db="EMBL/GenBank/DDBJ databases">
        <title>Draft genome sequences of novel Actinobacteria.</title>
        <authorList>
            <person name="Sahin N."/>
            <person name="Ay H."/>
            <person name="Saygin H."/>
        </authorList>
    </citation>
    <scope>NUCLEOTIDE SEQUENCE [LARGE SCALE GENOMIC DNA]</scope>
    <source>
        <strain evidence="5 6">JCM 30547</strain>
    </source>
</reference>
<keyword evidence="3" id="KW-0804">Transcription</keyword>
<dbReference type="PROSITE" id="PS00894">
    <property type="entry name" value="HTH_DEOR_1"/>
    <property type="match status" value="1"/>
</dbReference>
<organism evidence="5 6">
    <name type="scientific">Kribbella albertanoniae</name>
    <dbReference type="NCBI Taxonomy" id="1266829"/>
    <lineage>
        <taxon>Bacteria</taxon>
        <taxon>Bacillati</taxon>
        <taxon>Actinomycetota</taxon>
        <taxon>Actinomycetes</taxon>
        <taxon>Propionibacteriales</taxon>
        <taxon>Kribbellaceae</taxon>
        <taxon>Kribbella</taxon>
    </lineage>
</organism>
<dbReference type="GO" id="GO:0003677">
    <property type="term" value="F:DNA binding"/>
    <property type="evidence" value="ECO:0007669"/>
    <property type="project" value="UniProtKB-KW"/>
</dbReference>
<evidence type="ECO:0000256" key="3">
    <source>
        <dbReference type="ARBA" id="ARBA00023163"/>
    </source>
</evidence>
<dbReference type="InterPro" id="IPR028349">
    <property type="entry name" value="PafC-like"/>
</dbReference>
<dbReference type="Pfam" id="PF25583">
    <property type="entry name" value="WCX"/>
    <property type="match status" value="1"/>
</dbReference>
<evidence type="ECO:0000256" key="2">
    <source>
        <dbReference type="ARBA" id="ARBA00023125"/>
    </source>
</evidence>
<comment type="caution">
    <text evidence="5">The sequence shown here is derived from an EMBL/GenBank/DDBJ whole genome shotgun (WGS) entry which is preliminary data.</text>
</comment>
<dbReference type="OrthoDB" id="8555652at2"/>
<dbReference type="InterPro" id="IPR013196">
    <property type="entry name" value="HTH_11"/>
</dbReference>
<dbReference type="Pfam" id="PF13280">
    <property type="entry name" value="WYL"/>
    <property type="match status" value="1"/>
</dbReference>
<gene>
    <name evidence="5" type="ORF">E1261_16780</name>
</gene>
<dbReference type="AlphaFoldDB" id="A0A4R4Q271"/>
<dbReference type="Proteomes" id="UP000295075">
    <property type="component" value="Unassembled WGS sequence"/>
</dbReference>
<dbReference type="InterPro" id="IPR026881">
    <property type="entry name" value="WYL_dom"/>
</dbReference>
<accession>A0A4R4Q271</accession>
<dbReference type="InterPro" id="IPR001034">
    <property type="entry name" value="DeoR_HTH"/>
</dbReference>
<dbReference type="InterPro" id="IPR036390">
    <property type="entry name" value="WH_DNA-bd_sf"/>
</dbReference>
<name>A0A4R4Q271_9ACTN</name>
<dbReference type="InterPro" id="IPR036388">
    <property type="entry name" value="WH-like_DNA-bd_sf"/>
</dbReference>
<keyword evidence="2" id="KW-0238">DNA-binding</keyword>